<dbReference type="Pfam" id="PF00026">
    <property type="entry name" value="Asp"/>
    <property type="match status" value="1"/>
</dbReference>
<dbReference type="PRINTS" id="PR00792">
    <property type="entry name" value="PEPSIN"/>
</dbReference>
<dbReference type="PROSITE" id="PS00141">
    <property type="entry name" value="ASP_PROTEASE"/>
    <property type="match status" value="1"/>
</dbReference>
<feature type="signal peptide" evidence="5">
    <location>
        <begin position="1"/>
        <end position="19"/>
    </location>
</feature>
<dbReference type="CDD" id="cd05471">
    <property type="entry name" value="pepsin_like"/>
    <property type="match status" value="1"/>
</dbReference>
<evidence type="ECO:0000259" key="6">
    <source>
        <dbReference type="PROSITE" id="PS51767"/>
    </source>
</evidence>
<evidence type="ECO:0000313" key="8">
    <source>
        <dbReference type="Proteomes" id="UP001215280"/>
    </source>
</evidence>
<evidence type="ECO:0000256" key="2">
    <source>
        <dbReference type="ARBA" id="ARBA00022750"/>
    </source>
</evidence>
<gene>
    <name evidence="7" type="ORF">DFH07DRAFT_752708</name>
</gene>
<dbReference type="PROSITE" id="PS51767">
    <property type="entry name" value="PEPTIDASE_A1"/>
    <property type="match status" value="1"/>
</dbReference>
<dbReference type="Proteomes" id="UP001215280">
    <property type="component" value="Unassembled WGS sequence"/>
</dbReference>
<comment type="similarity">
    <text evidence="1 4">Belongs to the peptidase A1 family.</text>
</comment>
<comment type="caution">
    <text evidence="7">The sequence shown here is derived from an EMBL/GenBank/DDBJ whole genome shotgun (WGS) entry which is preliminary data.</text>
</comment>
<keyword evidence="4 7" id="KW-0645">Protease</keyword>
<feature type="chain" id="PRO_5042113875" evidence="5">
    <location>
        <begin position="20"/>
        <end position="441"/>
    </location>
</feature>
<protein>
    <submittedName>
        <fullName evidence="7">Acid protease</fullName>
    </submittedName>
</protein>
<evidence type="ECO:0000256" key="1">
    <source>
        <dbReference type="ARBA" id="ARBA00007447"/>
    </source>
</evidence>
<dbReference type="Gene3D" id="2.40.70.10">
    <property type="entry name" value="Acid Proteases"/>
    <property type="match status" value="2"/>
</dbReference>
<dbReference type="InterPro" id="IPR001969">
    <property type="entry name" value="Aspartic_peptidase_AS"/>
</dbReference>
<evidence type="ECO:0000256" key="4">
    <source>
        <dbReference type="RuleBase" id="RU000454"/>
    </source>
</evidence>
<feature type="active site" evidence="3">
    <location>
        <position position="323"/>
    </location>
</feature>
<accession>A0AAD7IAU0</accession>
<dbReference type="InterPro" id="IPR033121">
    <property type="entry name" value="PEPTIDASE_A1"/>
</dbReference>
<organism evidence="7 8">
    <name type="scientific">Mycena maculata</name>
    <dbReference type="NCBI Taxonomy" id="230809"/>
    <lineage>
        <taxon>Eukaryota</taxon>
        <taxon>Fungi</taxon>
        <taxon>Dikarya</taxon>
        <taxon>Basidiomycota</taxon>
        <taxon>Agaricomycotina</taxon>
        <taxon>Agaricomycetes</taxon>
        <taxon>Agaricomycetidae</taxon>
        <taxon>Agaricales</taxon>
        <taxon>Marasmiineae</taxon>
        <taxon>Mycenaceae</taxon>
        <taxon>Mycena</taxon>
    </lineage>
</organism>
<feature type="active site" evidence="3">
    <location>
        <position position="87"/>
    </location>
</feature>
<name>A0AAD7IAU0_9AGAR</name>
<evidence type="ECO:0000256" key="3">
    <source>
        <dbReference type="PIRSR" id="PIRSR601461-1"/>
    </source>
</evidence>
<dbReference type="GO" id="GO:0000324">
    <property type="term" value="C:fungal-type vacuole"/>
    <property type="evidence" value="ECO:0007669"/>
    <property type="project" value="TreeGrafter"/>
</dbReference>
<evidence type="ECO:0000256" key="5">
    <source>
        <dbReference type="SAM" id="SignalP"/>
    </source>
</evidence>
<keyword evidence="8" id="KW-1185">Reference proteome</keyword>
<dbReference type="GO" id="GO:0006508">
    <property type="term" value="P:proteolysis"/>
    <property type="evidence" value="ECO:0007669"/>
    <property type="project" value="UniProtKB-KW"/>
</dbReference>
<sequence>MHIVALFSVFCLLNSAVCAGRADLPDAAFTVPLTGKTPRRQSKREALAALRGLPRKSDTVGLDGAAFDDEYLVNITVGGKNFQVILDTGSSDTWVAHEGFSCLDLNGTSVPASTCDFGPAQFNPEESATFRLYPNVTFYVRYGSGEFLSGPTGFDTVAVGGLSVTQQEIGVPNLNAFLGDGVSEGVFGLAFPGLTSVWNTTNLTEGTRNQIPYSPFFLSAVHQNKVKNPFFSISIDRPTFDEQAHDPFDPSLGSLAFGGIVPVPVLDTVATVPIQAYAPNANQIPVPSSAAGAKFEWYAIDIDSYTFSGSGDVVTKNNNTILDSGTTLNWVPTAVAEAYNALFSPAATLDPSTGMYVVDCNSTAPDFSVVVGATSFAIDPQDQVVPLRYSNGTVYCVSGTGDEGPDVPGNLFILGDVFLHNVVATYNPIDGEVTLTQRAPY</sequence>
<dbReference type="PANTHER" id="PTHR47966:SF47">
    <property type="entry name" value="ENDOPEPTIDASE, PUTATIVE (AFU_ORTHOLOGUE AFUA_3G01220)-RELATED"/>
    <property type="match status" value="1"/>
</dbReference>
<dbReference type="SUPFAM" id="SSF50630">
    <property type="entry name" value="Acid proteases"/>
    <property type="match status" value="1"/>
</dbReference>
<keyword evidence="4" id="KW-0378">Hydrolase</keyword>
<dbReference type="InterPro" id="IPR021109">
    <property type="entry name" value="Peptidase_aspartic_dom_sf"/>
</dbReference>
<dbReference type="InterPro" id="IPR034164">
    <property type="entry name" value="Pepsin-like_dom"/>
</dbReference>
<proteinExistence type="inferred from homology"/>
<dbReference type="GO" id="GO:0004190">
    <property type="term" value="F:aspartic-type endopeptidase activity"/>
    <property type="evidence" value="ECO:0007669"/>
    <property type="project" value="UniProtKB-KW"/>
</dbReference>
<dbReference type="AlphaFoldDB" id="A0AAD7IAU0"/>
<keyword evidence="2 4" id="KW-0064">Aspartyl protease</keyword>
<dbReference type="InterPro" id="IPR001461">
    <property type="entry name" value="Aspartic_peptidase_A1"/>
</dbReference>
<reference evidence="7" key="1">
    <citation type="submission" date="2023-03" db="EMBL/GenBank/DDBJ databases">
        <title>Massive genome expansion in bonnet fungi (Mycena s.s.) driven by repeated elements and novel gene families across ecological guilds.</title>
        <authorList>
            <consortium name="Lawrence Berkeley National Laboratory"/>
            <person name="Harder C.B."/>
            <person name="Miyauchi S."/>
            <person name="Viragh M."/>
            <person name="Kuo A."/>
            <person name="Thoen E."/>
            <person name="Andreopoulos B."/>
            <person name="Lu D."/>
            <person name="Skrede I."/>
            <person name="Drula E."/>
            <person name="Henrissat B."/>
            <person name="Morin E."/>
            <person name="Kohler A."/>
            <person name="Barry K."/>
            <person name="LaButti K."/>
            <person name="Morin E."/>
            <person name="Salamov A."/>
            <person name="Lipzen A."/>
            <person name="Mereny Z."/>
            <person name="Hegedus B."/>
            <person name="Baldrian P."/>
            <person name="Stursova M."/>
            <person name="Weitz H."/>
            <person name="Taylor A."/>
            <person name="Grigoriev I.V."/>
            <person name="Nagy L.G."/>
            <person name="Martin F."/>
            <person name="Kauserud H."/>
        </authorList>
    </citation>
    <scope>NUCLEOTIDE SEQUENCE</scope>
    <source>
        <strain evidence="7">CBHHK188m</strain>
    </source>
</reference>
<keyword evidence="5" id="KW-0732">Signal</keyword>
<feature type="domain" description="Peptidase A1" evidence="6">
    <location>
        <begin position="71"/>
        <end position="436"/>
    </location>
</feature>
<dbReference type="EMBL" id="JARJLG010000139">
    <property type="protein sequence ID" value="KAJ7738050.1"/>
    <property type="molecule type" value="Genomic_DNA"/>
</dbReference>
<evidence type="ECO:0000313" key="7">
    <source>
        <dbReference type="EMBL" id="KAJ7738050.1"/>
    </source>
</evidence>
<dbReference type="PANTHER" id="PTHR47966">
    <property type="entry name" value="BETA-SITE APP-CLEAVING ENZYME, ISOFORM A-RELATED"/>
    <property type="match status" value="1"/>
</dbReference>